<evidence type="ECO:0000256" key="2">
    <source>
        <dbReference type="SAM" id="Phobius"/>
    </source>
</evidence>
<accession>A0A8U0HSL4</accession>
<evidence type="ECO:0000313" key="4">
    <source>
        <dbReference type="Proteomes" id="UP000830729"/>
    </source>
</evidence>
<feature type="region of interest" description="Disordered" evidence="1">
    <location>
        <begin position="1"/>
        <end position="20"/>
    </location>
</feature>
<dbReference type="EMBL" id="CP096659">
    <property type="protein sequence ID" value="UPV73801.1"/>
    <property type="molecule type" value="Genomic_DNA"/>
</dbReference>
<dbReference type="RefSeq" id="WP_248649853.1">
    <property type="nucleotide sequence ID" value="NZ_CP096659.1"/>
</dbReference>
<evidence type="ECO:0000256" key="1">
    <source>
        <dbReference type="SAM" id="MobiDB-lite"/>
    </source>
</evidence>
<organism evidence="3 4">
    <name type="scientific">Halorussus limi</name>
    <dbReference type="NCBI Taxonomy" id="2938695"/>
    <lineage>
        <taxon>Archaea</taxon>
        <taxon>Methanobacteriati</taxon>
        <taxon>Methanobacteriota</taxon>
        <taxon>Stenosarchaea group</taxon>
        <taxon>Halobacteria</taxon>
        <taxon>Halobacteriales</taxon>
        <taxon>Haladaptataceae</taxon>
        <taxon>Halorussus</taxon>
    </lineage>
</organism>
<protein>
    <submittedName>
        <fullName evidence="3">Uncharacterized protein</fullName>
    </submittedName>
</protein>
<dbReference type="Proteomes" id="UP000830729">
    <property type="component" value="Chromosome"/>
</dbReference>
<keyword evidence="2" id="KW-1133">Transmembrane helix</keyword>
<dbReference type="KEGG" id="halx:M0R89_14800"/>
<evidence type="ECO:0000313" key="3">
    <source>
        <dbReference type="EMBL" id="UPV73801.1"/>
    </source>
</evidence>
<gene>
    <name evidence="3" type="ORF">M0R89_14800</name>
</gene>
<proteinExistence type="predicted"/>
<dbReference type="AlphaFoldDB" id="A0A8U0HSL4"/>
<keyword evidence="2" id="KW-0472">Membrane</keyword>
<feature type="transmembrane region" description="Helical" evidence="2">
    <location>
        <begin position="91"/>
        <end position="111"/>
    </location>
</feature>
<feature type="transmembrane region" description="Helical" evidence="2">
    <location>
        <begin position="117"/>
        <end position="134"/>
    </location>
</feature>
<keyword evidence="2" id="KW-0812">Transmembrane</keyword>
<reference evidence="3 4" key="1">
    <citation type="submission" date="2022-04" db="EMBL/GenBank/DDBJ databases">
        <title>Diverse halophilic archaea isolated from saline environments.</title>
        <authorList>
            <person name="Cui H.-L."/>
        </authorList>
    </citation>
    <scope>NUCLEOTIDE SEQUENCE [LARGE SCALE GENOMIC DNA]</scope>
    <source>
        <strain evidence="3 4">XZYJT49</strain>
    </source>
</reference>
<sequence>MSTGRHGTEEAPDERDVPFRDQLESAEEIRLSWTGSDVRWANQWQTLPDTPTSFAATDRRVVFATGDETTSIGYNHIRAVETKPAGEGLDLSVAFLACGGLCLLVGVVVATRDAMNGAGLVLLSVMLLVAGKAVETDAERATITIVIDNERQRLSFSADESIGAELAELVEEG</sequence>
<dbReference type="GeneID" id="72186493"/>
<keyword evidence="4" id="KW-1185">Reference proteome</keyword>
<name>A0A8U0HSL4_9EURY</name>